<name>C0C3J7_9FIRM</name>
<sequence>MAAYSRVNRDKINPLSPQLSPTLSKLELRVVTGGGKAAGGCGALEGALPIRS</sequence>
<keyword evidence="2" id="KW-1185">Reference proteome</keyword>
<proteinExistence type="predicted"/>
<comment type="caution">
    <text evidence="1">The sequence shown here is derived from an EMBL/GenBank/DDBJ whole genome shotgun (WGS) entry which is preliminary data.</text>
</comment>
<evidence type="ECO:0000313" key="1">
    <source>
        <dbReference type="EMBL" id="EEG73189.1"/>
    </source>
</evidence>
<reference evidence="1" key="2">
    <citation type="submission" date="2013-06" db="EMBL/GenBank/DDBJ databases">
        <title>Draft genome sequence of Clostridium hylemonae (DSM 15053).</title>
        <authorList>
            <person name="Sudarsanam P."/>
            <person name="Ley R."/>
            <person name="Guruge J."/>
            <person name="Turnbaugh P.J."/>
            <person name="Mahowald M."/>
            <person name="Liep D."/>
            <person name="Gordon J."/>
        </authorList>
    </citation>
    <scope>NUCLEOTIDE SEQUENCE</scope>
    <source>
        <strain evidence="1">DSM 15053</strain>
    </source>
</reference>
<organism evidence="1 2">
    <name type="scientific">[Clostridium] hylemonae DSM 15053</name>
    <dbReference type="NCBI Taxonomy" id="553973"/>
    <lineage>
        <taxon>Bacteria</taxon>
        <taxon>Bacillati</taxon>
        <taxon>Bacillota</taxon>
        <taxon>Clostridia</taxon>
        <taxon>Lachnospirales</taxon>
        <taxon>Lachnospiraceae</taxon>
    </lineage>
</organism>
<protein>
    <submittedName>
        <fullName evidence="1">Uncharacterized protein</fullName>
    </submittedName>
</protein>
<dbReference type="STRING" id="553973.CLOHYLEM_06659"/>
<dbReference type="EMBL" id="ABYI02000029">
    <property type="protein sequence ID" value="EEG73189.1"/>
    <property type="molecule type" value="Genomic_DNA"/>
</dbReference>
<dbReference type="HOGENOM" id="CLU_3078402_0_0_9"/>
<accession>C0C3J7</accession>
<dbReference type="Proteomes" id="UP000004893">
    <property type="component" value="Unassembled WGS sequence"/>
</dbReference>
<dbReference type="AlphaFoldDB" id="C0C3J7"/>
<evidence type="ECO:0000313" key="2">
    <source>
        <dbReference type="Proteomes" id="UP000004893"/>
    </source>
</evidence>
<gene>
    <name evidence="1" type="ORF">CLOHYLEM_06659</name>
</gene>
<reference evidence="1" key="1">
    <citation type="submission" date="2009-02" db="EMBL/GenBank/DDBJ databases">
        <authorList>
            <person name="Fulton L."/>
            <person name="Clifton S."/>
            <person name="Fulton B."/>
            <person name="Xu J."/>
            <person name="Minx P."/>
            <person name="Pepin K.H."/>
            <person name="Johnson M."/>
            <person name="Bhonagiri V."/>
            <person name="Nash W.E."/>
            <person name="Mardis E.R."/>
            <person name="Wilson R.K."/>
        </authorList>
    </citation>
    <scope>NUCLEOTIDE SEQUENCE [LARGE SCALE GENOMIC DNA]</scope>
    <source>
        <strain evidence="1">DSM 15053</strain>
    </source>
</reference>